<keyword evidence="2" id="KW-1185">Reference proteome</keyword>
<gene>
    <name evidence="1" type="ORF">2L372D_100</name>
</gene>
<evidence type="ECO:0000313" key="1">
    <source>
        <dbReference type="EMBL" id="QDB74014.1"/>
    </source>
</evidence>
<name>A0A4Y5TX86_9CAUD</name>
<dbReference type="Pfam" id="PF26074">
    <property type="entry name" value="Phage_DEC_PhiTE"/>
    <property type="match status" value="1"/>
</dbReference>
<evidence type="ECO:0008006" key="3">
    <source>
        <dbReference type="Google" id="ProtNLM"/>
    </source>
</evidence>
<accession>A0A4Y5TX86</accession>
<evidence type="ECO:0000313" key="2">
    <source>
        <dbReference type="Proteomes" id="UP000316128"/>
    </source>
</evidence>
<dbReference type="InterPro" id="IPR058875">
    <property type="entry name" value="DEC"/>
</dbReference>
<protein>
    <recommendedName>
        <fullName evidence="3">Head stabilization/decoration protein</fullName>
    </recommendedName>
</protein>
<dbReference type="EMBL" id="MK804893">
    <property type="protein sequence ID" value="QDB74014.1"/>
    <property type="molecule type" value="Genomic_DNA"/>
</dbReference>
<reference evidence="1 2" key="1">
    <citation type="submission" date="2019-04" db="EMBL/GenBank/DDBJ databases">
        <title>Nine Novel Phages from a Plateau Lake in Southwest China Provide Insights into Aeromonas Phage Diversity.</title>
        <authorList>
            <person name="Xiao W."/>
            <person name="Bai M."/>
            <person name="Wang Y."/>
            <person name="Cui X."/>
        </authorList>
    </citation>
    <scope>NUCLEOTIDE SEQUENCE [LARGE SCALE GENOMIC DNA]</scope>
</reference>
<proteinExistence type="predicted"/>
<sequence>MNRLESISQFYSDLVLGVVEASDIGYSVEEVSVTWAASMAAGALLKADGTWAAIADAANVASVLIDARVTREAQDFVVGTQYKLVVAKRALTLNKNLLKFSDGAINAAGVTALEAKGIKVTDKVVG</sequence>
<dbReference type="Proteomes" id="UP000316128">
    <property type="component" value="Segment"/>
</dbReference>
<organism evidence="1 2">
    <name type="scientific">Aeromonas phage 2L372D</name>
    <dbReference type="NCBI Taxonomy" id="2588097"/>
    <lineage>
        <taxon>Viruses</taxon>
        <taxon>Duplodnaviria</taxon>
        <taxon>Heunggongvirae</taxon>
        <taxon>Uroviricota</taxon>
        <taxon>Caudoviricetes</taxon>
        <taxon>Plateaulakevirus</taxon>
        <taxon>Plateaulakevirus pv2L372D</taxon>
    </lineage>
</organism>